<dbReference type="EMBL" id="OZ023713">
    <property type="protein sequence ID" value="CAK9861319.1"/>
    <property type="molecule type" value="Genomic_DNA"/>
</dbReference>
<dbReference type="Proteomes" id="UP001497522">
    <property type="component" value="Chromosome 12"/>
</dbReference>
<sequence length="291" mass="32322">MRLRANQAFLFISTSEDSLGKYAEGWTKYGFHGLVTGAKGAGVEFVAAVIKQVPIEGISPWVSQNVLRRGIRTAREHLLIGFNPVLEFAQELHGEEVAQCWASVNSWLQAKDNRPSVKVPFSKVKQLVTVDPMPCEEPCLALLKKENVEALLKDANNFSLEFEELPCLQQLASLGKTWLEPVRKPLAPIKALWNHGLELEAVVEEVHALPVQVPGLEDLEQCLANAHAWLPQAKPALHHTRTYSYFGASIIGDKTGYSFAKDYTENTFLATEGCHCGAFLWAFSFLHRGPT</sequence>
<proteinExistence type="predicted"/>
<name>A0ABP1AFL2_9BRYO</name>
<accession>A0ABP1AFL2</accession>
<reference evidence="1" key="1">
    <citation type="submission" date="2024-03" db="EMBL/GenBank/DDBJ databases">
        <authorList>
            <consortium name="ELIXIR-Norway"/>
            <consortium name="Elixir Norway"/>
        </authorList>
    </citation>
    <scope>NUCLEOTIDE SEQUENCE</scope>
</reference>
<evidence type="ECO:0000313" key="1">
    <source>
        <dbReference type="EMBL" id="CAK9861319.1"/>
    </source>
</evidence>
<gene>
    <name evidence="1" type="ORF">CSSPJE1EN2_LOCUS4314</name>
</gene>
<evidence type="ECO:0000313" key="2">
    <source>
        <dbReference type="Proteomes" id="UP001497522"/>
    </source>
</evidence>
<organism evidence="1 2">
    <name type="scientific">Sphagnum jensenii</name>
    <dbReference type="NCBI Taxonomy" id="128206"/>
    <lineage>
        <taxon>Eukaryota</taxon>
        <taxon>Viridiplantae</taxon>
        <taxon>Streptophyta</taxon>
        <taxon>Embryophyta</taxon>
        <taxon>Bryophyta</taxon>
        <taxon>Sphagnophytina</taxon>
        <taxon>Sphagnopsida</taxon>
        <taxon>Sphagnales</taxon>
        <taxon>Sphagnaceae</taxon>
        <taxon>Sphagnum</taxon>
    </lineage>
</organism>
<keyword evidence="2" id="KW-1185">Reference proteome</keyword>
<protein>
    <submittedName>
        <fullName evidence="1">Uncharacterized protein</fullName>
    </submittedName>
</protein>